<evidence type="ECO:0000256" key="10">
    <source>
        <dbReference type="ARBA" id="ARBA00023180"/>
    </source>
</evidence>
<evidence type="ECO:0000256" key="7">
    <source>
        <dbReference type="ARBA" id="ARBA00023136"/>
    </source>
</evidence>
<evidence type="ECO:0000256" key="8">
    <source>
        <dbReference type="ARBA" id="ARBA00023157"/>
    </source>
</evidence>
<feature type="transmembrane region" description="Helical" evidence="13">
    <location>
        <begin position="860"/>
        <end position="882"/>
    </location>
</feature>
<dbReference type="PROSITE" id="PS50259">
    <property type="entry name" value="G_PROTEIN_RECEP_F3_4"/>
    <property type="match status" value="1"/>
</dbReference>
<dbReference type="InterPro" id="IPR017979">
    <property type="entry name" value="GPCR_3_CS"/>
</dbReference>
<dbReference type="Pfam" id="PF00003">
    <property type="entry name" value="7tm_3"/>
    <property type="match status" value="1"/>
</dbReference>
<dbReference type="InterPro" id="IPR028082">
    <property type="entry name" value="Peripla_BP_I"/>
</dbReference>
<keyword evidence="4 13" id="KW-0812">Transmembrane</keyword>
<feature type="transmembrane region" description="Helical" evidence="13">
    <location>
        <begin position="736"/>
        <end position="754"/>
    </location>
</feature>
<dbReference type="Pfam" id="PF01094">
    <property type="entry name" value="ANF_receptor"/>
    <property type="match status" value="1"/>
</dbReference>
<evidence type="ECO:0000256" key="12">
    <source>
        <dbReference type="SAM" id="MobiDB-lite"/>
    </source>
</evidence>
<reference evidence="15" key="1">
    <citation type="submission" date="2016-03" db="EMBL/GenBank/DDBJ databases">
        <title>Ion channel discovery via a de novo neural transcriptome of the American lobster (Homarus americanus) and Jonah crab (Cancer borealis).</title>
        <authorList>
            <person name="Schulz D.J."/>
            <person name="Marder E."/>
            <person name="Northcutt A.J."/>
        </authorList>
    </citation>
    <scope>NUCLEOTIDE SEQUENCE</scope>
</reference>
<dbReference type="PANTHER" id="PTHR24060">
    <property type="entry name" value="METABOTROPIC GLUTAMATE RECEPTOR"/>
    <property type="match status" value="1"/>
</dbReference>
<dbReference type="AlphaFoldDB" id="A0A1J0FAU3"/>
<evidence type="ECO:0000256" key="2">
    <source>
        <dbReference type="ARBA" id="ARBA00007242"/>
    </source>
</evidence>
<evidence type="ECO:0000256" key="5">
    <source>
        <dbReference type="ARBA" id="ARBA00022989"/>
    </source>
</evidence>
<keyword evidence="10" id="KW-0325">Glycoprotein</keyword>
<dbReference type="PRINTS" id="PR00248">
    <property type="entry name" value="GPCRMGR"/>
</dbReference>
<dbReference type="InterPro" id="IPR001828">
    <property type="entry name" value="ANF_lig-bd_rcpt"/>
</dbReference>
<comment type="subcellular location">
    <subcellularLocation>
        <location evidence="1">Cell membrane</location>
        <topology evidence="1">Multi-pass membrane protein</topology>
    </subcellularLocation>
</comment>
<dbReference type="Gene3D" id="2.10.50.30">
    <property type="entry name" value="GPCR, family 3, nine cysteines domain"/>
    <property type="match status" value="1"/>
</dbReference>
<accession>A0A1J0FAU3</accession>
<dbReference type="GO" id="GO:0005886">
    <property type="term" value="C:plasma membrane"/>
    <property type="evidence" value="ECO:0007669"/>
    <property type="project" value="UniProtKB-SubCell"/>
</dbReference>
<evidence type="ECO:0000256" key="3">
    <source>
        <dbReference type="ARBA" id="ARBA00022475"/>
    </source>
</evidence>
<name>A0A1J0FAU3_CANBE</name>
<dbReference type="InterPro" id="IPR050726">
    <property type="entry name" value="mGluR"/>
</dbReference>
<proteinExistence type="evidence at transcript level"/>
<dbReference type="EMBL" id="KU986884">
    <property type="protein sequence ID" value="APC26113.1"/>
    <property type="molecule type" value="mRNA"/>
</dbReference>
<dbReference type="CDD" id="cd15934">
    <property type="entry name" value="7tmC_mGluRs_group2_3"/>
    <property type="match status" value="1"/>
</dbReference>
<evidence type="ECO:0000256" key="1">
    <source>
        <dbReference type="ARBA" id="ARBA00004651"/>
    </source>
</evidence>
<dbReference type="InterPro" id="IPR017978">
    <property type="entry name" value="GPCR_3_C"/>
</dbReference>
<keyword evidence="8" id="KW-1015">Disulfide bond</keyword>
<feature type="transmembrane region" description="Helical" evidence="13">
    <location>
        <begin position="823"/>
        <end position="848"/>
    </location>
</feature>
<dbReference type="PRINTS" id="PR00593">
    <property type="entry name" value="MTABOTROPICR"/>
</dbReference>
<keyword evidence="3" id="KW-1003">Cell membrane</keyword>
<dbReference type="GO" id="GO:0004930">
    <property type="term" value="F:G protein-coupled receptor activity"/>
    <property type="evidence" value="ECO:0007669"/>
    <property type="project" value="UniProtKB-KW"/>
</dbReference>
<keyword evidence="5 13" id="KW-1133">Transmembrane helix</keyword>
<dbReference type="PROSITE" id="PS00981">
    <property type="entry name" value="G_PROTEIN_RECEP_F3_3"/>
    <property type="match status" value="1"/>
</dbReference>
<keyword evidence="9 15" id="KW-0675">Receptor</keyword>
<evidence type="ECO:0000256" key="13">
    <source>
        <dbReference type="SAM" id="Phobius"/>
    </source>
</evidence>
<keyword evidence="7 13" id="KW-0472">Membrane</keyword>
<feature type="transmembrane region" description="Helical" evidence="13">
    <location>
        <begin position="888"/>
        <end position="911"/>
    </location>
</feature>
<feature type="transmembrane region" description="Helical" evidence="13">
    <location>
        <begin position="783"/>
        <end position="803"/>
    </location>
</feature>
<feature type="transmembrane region" description="Helical" evidence="13">
    <location>
        <begin position="670"/>
        <end position="696"/>
    </location>
</feature>
<dbReference type="FunFam" id="3.40.50.2300:FF:000009">
    <property type="entry name" value="Glutamate receptor, metabotropic 4"/>
    <property type="match status" value="1"/>
</dbReference>
<evidence type="ECO:0000256" key="4">
    <source>
        <dbReference type="ARBA" id="ARBA00022692"/>
    </source>
</evidence>
<evidence type="ECO:0000256" key="11">
    <source>
        <dbReference type="ARBA" id="ARBA00023224"/>
    </source>
</evidence>
<feature type="domain" description="G-protein coupled receptors family 3 profile" evidence="14">
    <location>
        <begin position="670"/>
        <end position="934"/>
    </location>
</feature>
<organism evidence="15">
    <name type="scientific">Cancer borealis</name>
    <name type="common">Jonah crab</name>
    <dbReference type="NCBI Taxonomy" id="39395"/>
    <lineage>
        <taxon>Eukaryota</taxon>
        <taxon>Metazoa</taxon>
        <taxon>Ecdysozoa</taxon>
        <taxon>Arthropoda</taxon>
        <taxon>Crustacea</taxon>
        <taxon>Multicrustacea</taxon>
        <taxon>Malacostraca</taxon>
        <taxon>Eumalacostraca</taxon>
        <taxon>Eucarida</taxon>
        <taxon>Decapoda</taxon>
        <taxon>Pleocyemata</taxon>
        <taxon>Brachyura</taxon>
        <taxon>Eubrachyura</taxon>
        <taxon>Cancroidea</taxon>
        <taxon>Cancridae</taxon>
        <taxon>Cancer</taxon>
    </lineage>
</organism>
<dbReference type="InterPro" id="IPR038550">
    <property type="entry name" value="GPCR_3_9-Cys_sf"/>
</dbReference>
<sequence>MARHTQGPAAPGALTSRAIAGKHSDVSLAEDKNPTGPPLSPAYTPWAASPRAPPVAAAGCSGSDAVPRRRTAAGSSHIALRERPEGLLVTLLVVATGLALMGGRGLVEAGRPDKVKMVNIPGDVIFGGMFPMHERGADIPCGSIKEEKGIQRMEAMLYAIDRINNDTELLPNITLGAHILDTCSTDTYALEQSMEFFKSSINQDTSDFKCKGGMKPIYTPPKPVLGVIGAASSSVSVMIANILRLFKIPQISYASTSTELSDKSRFEYFSRVVPPDNFQAMAMVEVVKAFQWQYVSTLADEGDYGEKGIASFTKLAEAAGLCVAVSERVLRNTRPEDFDLIIERLSTKPQARVVIMFVNEDNTRRLLAAAVKAGKVGQFLWVGSDSWGAKIHPVRDQEEAALGAITILPQRTSLQGFDRYLRRLRPREKGKPCSVKGPGNDEERNCRNVWFKEFWTQHFNCTFRNPLPEGRRACSGNETITHEQEGLVPFVVDAVYALAWALHALLEDKCGGLKLCEALIPVPSGPQMLAYIRNVSFIGQQGREVKFNKDGDAPGSYFIYQYQRVSTTSYDYVRIGNWTERLELNHTKLEWTAGQRGNNTHPLSICSIQCPNGHIRNYQDSCCWSCVPCPEHAIIYNDTCRSCALGWAPTADKVTCYKLTPEHITWDSSWAIVPLVFSSLGLLCTLLTTLTFIRFNTTPVIMASGRELCYVLLSGIALCYLMTFVILAPPSPPTCALLRIGLGLGLCICYSAIFTKTNRISRIFNRGMKSIKRPSYTSPRSQIVICSGLVSVQLVGVVAWLIVETPATKEVHPYRLVAVLTCGISNISLILSLGYNMVLILLCTVYAFKTRKIPENFNEAKYIGFTMYSTCIVWLAFVPIYFGTNNDYKIQLASMCMCVSISASVSLGCLFSPKVYIVIFQPYKNVRQGSGPVKNKNYGHSMRFTSRRKG</sequence>
<evidence type="ECO:0000256" key="9">
    <source>
        <dbReference type="ARBA" id="ARBA00023170"/>
    </source>
</evidence>
<comment type="similarity">
    <text evidence="2">Belongs to the G-protein coupled receptor 3 family.</text>
</comment>
<protein>
    <submittedName>
        <fullName evidence="15">Metabotropic glutamate receptor type 7</fullName>
    </submittedName>
</protein>
<dbReference type="InterPro" id="IPR000337">
    <property type="entry name" value="GPCR_3"/>
</dbReference>
<evidence type="ECO:0000259" key="14">
    <source>
        <dbReference type="PROSITE" id="PS50259"/>
    </source>
</evidence>
<dbReference type="SUPFAM" id="SSF53822">
    <property type="entry name" value="Periplasmic binding protein-like I"/>
    <property type="match status" value="1"/>
</dbReference>
<evidence type="ECO:0000313" key="15">
    <source>
        <dbReference type="EMBL" id="APC26113.1"/>
    </source>
</evidence>
<keyword evidence="11" id="KW-0807">Transducer</keyword>
<keyword evidence="6" id="KW-0297">G-protein coupled receptor</keyword>
<feature type="region of interest" description="Disordered" evidence="12">
    <location>
        <begin position="27"/>
        <end position="47"/>
    </location>
</feature>
<dbReference type="InterPro" id="IPR000162">
    <property type="entry name" value="GPCR_3_mtglu_rcpt"/>
</dbReference>
<dbReference type="Gene3D" id="3.40.50.2300">
    <property type="match status" value="2"/>
</dbReference>
<evidence type="ECO:0000256" key="6">
    <source>
        <dbReference type="ARBA" id="ARBA00023040"/>
    </source>
</evidence>
<feature type="transmembrane region" description="Helical" evidence="13">
    <location>
        <begin position="708"/>
        <end position="730"/>
    </location>
</feature>